<dbReference type="AlphaFoldDB" id="A0A1M4DZ02"/>
<dbReference type="RefSeq" id="WP_225271127.1">
    <property type="nucleotide sequence ID" value="NZ_CP084058.1"/>
</dbReference>
<sequence length="92" mass="9800">MMGRRKARPVSTIALKVGQGADARNHPYPQRSPVLGLIFGGTQVLVTTSANDHVTLDDVEFARTLAREAAMFAGAVERMFHGLPNGLGVAGR</sequence>
<evidence type="ECO:0000313" key="1">
    <source>
        <dbReference type="EMBL" id="SBO91786.1"/>
    </source>
</evidence>
<reference evidence="1" key="1">
    <citation type="submission" date="2016-04" db="EMBL/GenBank/DDBJ databases">
        <authorList>
            <person name="Evans L.H."/>
            <person name="Alamgir A."/>
            <person name="Owens N."/>
            <person name="Weber N.D."/>
            <person name="Virtaneva K."/>
            <person name="Barbian K."/>
            <person name="Babar A."/>
            <person name="Rosenke K."/>
        </authorList>
    </citation>
    <scope>NUCLEOTIDE SEQUENCE</scope>
    <source>
        <strain evidence="1">Nono1</strain>
    </source>
</reference>
<organism evidence="1">
    <name type="scientific">Nonomuraea gerenzanensis</name>
    <dbReference type="NCBI Taxonomy" id="93944"/>
    <lineage>
        <taxon>Bacteria</taxon>
        <taxon>Bacillati</taxon>
        <taxon>Actinomycetota</taxon>
        <taxon>Actinomycetes</taxon>
        <taxon>Streptosporangiales</taxon>
        <taxon>Streptosporangiaceae</taxon>
        <taxon>Nonomuraea</taxon>
    </lineage>
</organism>
<dbReference type="EMBL" id="LT559118">
    <property type="protein sequence ID" value="SBO91786.1"/>
    <property type="molecule type" value="Genomic_DNA"/>
</dbReference>
<gene>
    <name evidence="1" type="ORF">BN4615_P1300</name>
</gene>
<accession>A0A1M4DZ02</accession>
<protein>
    <submittedName>
        <fullName evidence="1">Uncharacterized protein</fullName>
    </submittedName>
</protein>
<name>A0A1M4DZ02_9ACTN</name>
<proteinExistence type="predicted"/>